<name>A0A4S8IG66_MUSBA</name>
<gene>
    <name evidence="6" type="ORF">C4D60_Mb09t13370</name>
</gene>
<comment type="caution">
    <text evidence="6">The sequence shown here is derived from an EMBL/GenBank/DDBJ whole genome shotgun (WGS) entry which is preliminary data.</text>
</comment>
<sequence>MVDVERRLLTNALLDVSNQHFVLLSETCIPLFDFSFTHRYLMRSKYSFVETFDDPGPGVKGRYDPKLQSEITTNNGVAVVIVNETACYARSHELGKGVIVLDKHYIPTVLTIRAPHFIANRSLTWTMWKKDHKGHSATFS</sequence>
<keyword evidence="5" id="KW-0325">Glycoprotein</keyword>
<keyword evidence="7" id="KW-1185">Reference proteome</keyword>
<proteinExistence type="predicted"/>
<dbReference type="GO" id="GO:0016020">
    <property type="term" value="C:membrane"/>
    <property type="evidence" value="ECO:0007669"/>
    <property type="project" value="UniProtKB-SubCell"/>
</dbReference>
<accession>A0A4S8IG66</accession>
<dbReference type="AlphaFoldDB" id="A0A4S8IG66"/>
<evidence type="ECO:0000256" key="3">
    <source>
        <dbReference type="ARBA" id="ARBA00022679"/>
    </source>
</evidence>
<dbReference type="Proteomes" id="UP000317650">
    <property type="component" value="Chromosome 9"/>
</dbReference>
<keyword evidence="2" id="KW-0328">Glycosyltransferase</keyword>
<dbReference type="GO" id="GO:0016757">
    <property type="term" value="F:glycosyltransferase activity"/>
    <property type="evidence" value="ECO:0007669"/>
    <property type="project" value="UniProtKB-KW"/>
</dbReference>
<evidence type="ECO:0000256" key="5">
    <source>
        <dbReference type="ARBA" id="ARBA00023180"/>
    </source>
</evidence>
<dbReference type="EMBL" id="PYDT01000010">
    <property type="protein sequence ID" value="THU47235.1"/>
    <property type="molecule type" value="Genomic_DNA"/>
</dbReference>
<organism evidence="6 7">
    <name type="scientific">Musa balbisiana</name>
    <name type="common">Banana</name>
    <dbReference type="NCBI Taxonomy" id="52838"/>
    <lineage>
        <taxon>Eukaryota</taxon>
        <taxon>Viridiplantae</taxon>
        <taxon>Streptophyta</taxon>
        <taxon>Embryophyta</taxon>
        <taxon>Tracheophyta</taxon>
        <taxon>Spermatophyta</taxon>
        <taxon>Magnoliopsida</taxon>
        <taxon>Liliopsida</taxon>
        <taxon>Zingiberales</taxon>
        <taxon>Musaceae</taxon>
        <taxon>Musa</taxon>
    </lineage>
</organism>
<evidence type="ECO:0000256" key="4">
    <source>
        <dbReference type="ARBA" id="ARBA00023136"/>
    </source>
</evidence>
<evidence type="ECO:0000313" key="6">
    <source>
        <dbReference type="EMBL" id="THU47235.1"/>
    </source>
</evidence>
<keyword evidence="3" id="KW-0808">Transferase</keyword>
<evidence type="ECO:0000313" key="7">
    <source>
        <dbReference type="Proteomes" id="UP000317650"/>
    </source>
</evidence>
<dbReference type="InterPro" id="IPR003406">
    <property type="entry name" value="Glyco_trans_14"/>
</dbReference>
<evidence type="ECO:0000256" key="2">
    <source>
        <dbReference type="ARBA" id="ARBA00022676"/>
    </source>
</evidence>
<dbReference type="PANTHER" id="PTHR31042">
    <property type="entry name" value="CORE-2/I-BRANCHING BETA-1,6-N-ACETYLGLUCOSAMINYLTRANSFERASE FAMILY PROTEIN-RELATED"/>
    <property type="match status" value="1"/>
</dbReference>
<dbReference type="InterPro" id="IPR044174">
    <property type="entry name" value="BC10-like"/>
</dbReference>
<keyword evidence="4" id="KW-0472">Membrane</keyword>
<dbReference type="Pfam" id="PF02485">
    <property type="entry name" value="Branch"/>
    <property type="match status" value="2"/>
</dbReference>
<comment type="subcellular location">
    <subcellularLocation>
        <location evidence="1">Membrane</location>
        <topology evidence="1">Single-pass type II membrane protein</topology>
    </subcellularLocation>
</comment>
<dbReference type="PANTHER" id="PTHR31042:SF122">
    <property type="entry name" value="CORE-2_I-BRANCHING ENZYME"/>
    <property type="match status" value="1"/>
</dbReference>
<evidence type="ECO:0000256" key="1">
    <source>
        <dbReference type="ARBA" id="ARBA00004606"/>
    </source>
</evidence>
<protein>
    <submittedName>
        <fullName evidence="6">Uncharacterized protein</fullName>
    </submittedName>
</protein>
<reference evidence="6 7" key="1">
    <citation type="journal article" date="2019" name="Nat. Plants">
        <title>Genome sequencing of Musa balbisiana reveals subgenome evolution and function divergence in polyploid bananas.</title>
        <authorList>
            <person name="Yao X."/>
        </authorList>
    </citation>
    <scope>NUCLEOTIDE SEQUENCE [LARGE SCALE GENOMIC DNA]</scope>
    <source>
        <strain evidence="7">cv. DH-PKW</strain>
        <tissue evidence="6">Leaves</tissue>
    </source>
</reference>